<evidence type="ECO:0000256" key="5">
    <source>
        <dbReference type="ARBA" id="ARBA00023136"/>
    </source>
</evidence>
<dbReference type="Gene3D" id="1.20.1250.20">
    <property type="entry name" value="MFS general substrate transporter like domains"/>
    <property type="match status" value="1"/>
</dbReference>
<dbReference type="InterPro" id="IPR018490">
    <property type="entry name" value="cNMP-bd_dom_sf"/>
</dbReference>
<dbReference type="PANTHER" id="PTHR23513:SF18">
    <property type="entry name" value="INTEGRAL MEMBRANE PROTEIN"/>
    <property type="match status" value="1"/>
</dbReference>
<sequence length="547" mass="56025">MTQTSSGRWRALLECMVDRDISRLLLIVGARSGTDVALFLATSVVAFDLGGATAVGVVGAVRVLPSMVTAGSAALVADRVRRPLVIAGVNACFVVVALALALGVALDLGLVYLVLVQGVGSVVSGLIKPSMQALLPQLVGEPRKLLPANSAWGLVDAIGGVTGPAAATGLLFAVGPEGVLVALAVVYAATAALALSIRTPFQPPTHPHHRQSFWKDSVGGVALFMRRGGRAHFTVFLTQRLLSGLVTAFVILYAHDVATDGDSASGTLLAALGVGAFAGSAAAMVTHGHGRFWFVTGSVLTSLPLALVGLTDQIPVAFALLLVSGAGAALAGTHGATLLNRWLPDHVAGRAWGALFGVGAATAALGSLAAPALANWLGIHEAMVPLGLAAALVPILCSPGLRFLESSVTPRPEALAVISRTEVLSNLPEVCLVRLAAAAQPREVGTGEVVVAQGDVGDEFFMVERGELQVTQDGLDVRRLGPGDSFGEVALLHAIPRTATVSAMEPSALLSLDHETFVATVTGHAPTEDWADGQVAGLLAEDELRAR</sequence>
<evidence type="ECO:0000313" key="8">
    <source>
        <dbReference type="EMBL" id="MBF4762821.1"/>
    </source>
</evidence>
<evidence type="ECO:0000256" key="4">
    <source>
        <dbReference type="ARBA" id="ARBA00022989"/>
    </source>
</evidence>
<feature type="domain" description="Cyclic nucleotide-binding" evidence="7">
    <location>
        <begin position="423"/>
        <end position="517"/>
    </location>
</feature>
<dbReference type="GO" id="GO:0005886">
    <property type="term" value="C:plasma membrane"/>
    <property type="evidence" value="ECO:0007669"/>
    <property type="project" value="UniProtKB-SubCell"/>
</dbReference>
<keyword evidence="5 6" id="KW-0472">Membrane</keyword>
<reference evidence="8" key="1">
    <citation type="submission" date="2020-11" db="EMBL/GenBank/DDBJ databases">
        <title>Nocardioides sp. nov., isolated from Soil of Cynanchum wilfordii Hemsley rhizosphere.</title>
        <authorList>
            <person name="Lee J.-S."/>
            <person name="Suh M.K."/>
            <person name="Kim J.-S."/>
        </authorList>
    </citation>
    <scope>NUCLEOTIDE SEQUENCE</scope>
    <source>
        <strain evidence="8">KCTC 19275</strain>
    </source>
</reference>
<dbReference type="SUPFAM" id="SSF51206">
    <property type="entry name" value="cAMP-binding domain-like"/>
    <property type="match status" value="1"/>
</dbReference>
<dbReference type="SUPFAM" id="SSF103473">
    <property type="entry name" value="MFS general substrate transporter"/>
    <property type="match status" value="1"/>
</dbReference>
<dbReference type="CDD" id="cd00038">
    <property type="entry name" value="CAP_ED"/>
    <property type="match status" value="1"/>
</dbReference>
<evidence type="ECO:0000256" key="6">
    <source>
        <dbReference type="SAM" id="Phobius"/>
    </source>
</evidence>
<gene>
    <name evidence="8" type="ORF">ISU07_06755</name>
</gene>
<keyword evidence="3 6" id="KW-0812">Transmembrane</keyword>
<feature type="transmembrane region" description="Helical" evidence="6">
    <location>
        <begin position="292"/>
        <end position="310"/>
    </location>
</feature>
<dbReference type="Pfam" id="PF07690">
    <property type="entry name" value="MFS_1"/>
    <property type="match status" value="1"/>
</dbReference>
<dbReference type="PRINTS" id="PR00103">
    <property type="entry name" value="CAMPKINASE"/>
</dbReference>
<evidence type="ECO:0000313" key="9">
    <source>
        <dbReference type="Proteomes" id="UP000640489"/>
    </source>
</evidence>
<dbReference type="EMBL" id="JADKPN010000002">
    <property type="protein sequence ID" value="MBF4762821.1"/>
    <property type="molecule type" value="Genomic_DNA"/>
</dbReference>
<dbReference type="InterPro" id="IPR011701">
    <property type="entry name" value="MFS"/>
</dbReference>
<feature type="transmembrane region" description="Helical" evidence="6">
    <location>
        <begin position="316"/>
        <end position="339"/>
    </location>
</feature>
<dbReference type="PANTHER" id="PTHR23513">
    <property type="entry name" value="INTEGRAL MEMBRANE EFFLUX PROTEIN-RELATED"/>
    <property type="match status" value="1"/>
</dbReference>
<dbReference type="RefSeq" id="WP_194705994.1">
    <property type="nucleotide sequence ID" value="NZ_JADKPN010000002.1"/>
</dbReference>
<dbReference type="InterPro" id="IPR036259">
    <property type="entry name" value="MFS_trans_sf"/>
</dbReference>
<feature type="transmembrane region" description="Helical" evidence="6">
    <location>
        <begin position="84"/>
        <end position="104"/>
    </location>
</feature>
<feature type="transmembrane region" description="Helical" evidence="6">
    <location>
        <begin position="233"/>
        <end position="254"/>
    </location>
</feature>
<feature type="transmembrane region" description="Helical" evidence="6">
    <location>
        <begin position="21"/>
        <end position="47"/>
    </location>
</feature>
<dbReference type="PROSITE" id="PS00888">
    <property type="entry name" value="CNMP_BINDING_1"/>
    <property type="match status" value="1"/>
</dbReference>
<keyword evidence="4 6" id="KW-1133">Transmembrane helix</keyword>
<organism evidence="8 9">
    <name type="scientific">Nocardioides islandensis</name>
    <dbReference type="NCBI Taxonomy" id="433663"/>
    <lineage>
        <taxon>Bacteria</taxon>
        <taxon>Bacillati</taxon>
        <taxon>Actinomycetota</taxon>
        <taxon>Actinomycetes</taxon>
        <taxon>Propionibacteriales</taxon>
        <taxon>Nocardioidaceae</taxon>
        <taxon>Nocardioides</taxon>
    </lineage>
</organism>
<dbReference type="PROSITE" id="PS50042">
    <property type="entry name" value="CNMP_BINDING_3"/>
    <property type="match status" value="1"/>
</dbReference>
<comment type="caution">
    <text evidence="8">The sequence shown here is derived from an EMBL/GenBank/DDBJ whole genome shotgun (WGS) entry which is preliminary data.</text>
</comment>
<evidence type="ECO:0000256" key="3">
    <source>
        <dbReference type="ARBA" id="ARBA00022692"/>
    </source>
</evidence>
<dbReference type="Proteomes" id="UP000640489">
    <property type="component" value="Unassembled WGS sequence"/>
</dbReference>
<feature type="transmembrane region" description="Helical" evidence="6">
    <location>
        <begin position="110"/>
        <end position="130"/>
    </location>
</feature>
<feature type="transmembrane region" description="Helical" evidence="6">
    <location>
        <begin position="266"/>
        <end position="285"/>
    </location>
</feature>
<dbReference type="PROSITE" id="PS00889">
    <property type="entry name" value="CNMP_BINDING_2"/>
    <property type="match status" value="1"/>
</dbReference>
<dbReference type="CDD" id="cd06173">
    <property type="entry name" value="MFS_MefA_like"/>
    <property type="match status" value="1"/>
</dbReference>
<dbReference type="Pfam" id="PF00027">
    <property type="entry name" value="cNMP_binding"/>
    <property type="match status" value="1"/>
</dbReference>
<comment type="subcellular location">
    <subcellularLocation>
        <location evidence="1">Cell membrane</location>
        <topology evidence="1">Multi-pass membrane protein</topology>
    </subcellularLocation>
</comment>
<evidence type="ECO:0000256" key="2">
    <source>
        <dbReference type="ARBA" id="ARBA00022475"/>
    </source>
</evidence>
<dbReference type="GO" id="GO:0022857">
    <property type="term" value="F:transmembrane transporter activity"/>
    <property type="evidence" value="ECO:0007669"/>
    <property type="project" value="InterPro"/>
</dbReference>
<feature type="transmembrane region" description="Helical" evidence="6">
    <location>
        <begin position="351"/>
        <end position="370"/>
    </location>
</feature>
<protein>
    <submittedName>
        <fullName evidence="8">Cyclic nucleotide-binding domain-containing protein</fullName>
    </submittedName>
</protein>
<dbReference type="Gene3D" id="2.60.120.10">
    <property type="entry name" value="Jelly Rolls"/>
    <property type="match status" value="1"/>
</dbReference>
<evidence type="ECO:0000256" key="1">
    <source>
        <dbReference type="ARBA" id="ARBA00004651"/>
    </source>
</evidence>
<accession>A0A930YC59</accession>
<dbReference type="AlphaFoldDB" id="A0A930YC59"/>
<dbReference type="InterPro" id="IPR000595">
    <property type="entry name" value="cNMP-bd_dom"/>
</dbReference>
<keyword evidence="2" id="KW-1003">Cell membrane</keyword>
<proteinExistence type="predicted"/>
<name>A0A930YC59_9ACTN</name>
<dbReference type="SMART" id="SM00100">
    <property type="entry name" value="cNMP"/>
    <property type="match status" value="1"/>
</dbReference>
<evidence type="ECO:0000259" key="7">
    <source>
        <dbReference type="PROSITE" id="PS50042"/>
    </source>
</evidence>
<dbReference type="InterPro" id="IPR014710">
    <property type="entry name" value="RmlC-like_jellyroll"/>
</dbReference>
<keyword evidence="9" id="KW-1185">Reference proteome</keyword>
<dbReference type="InterPro" id="IPR018488">
    <property type="entry name" value="cNMP-bd_CS"/>
</dbReference>